<sequence>MGEGTEFAATGKDDKMKSWLWMVLLAALAVGACAEPPGPLAIRSATVADRGTIFVVRHLHKAQGDDPSLNSQGAEAAGRLAEMLAEKGIAAIFATPTRRAMETAGPLAERLGVSVTPYDPRQPQALVAAADKVGGSLLIVGHSNTVHDLIGRFGATPPPPLEEQDYGTVFAIGPEGRLETFEIR</sequence>
<dbReference type="RefSeq" id="WP_305929270.1">
    <property type="nucleotide sequence ID" value="NZ_JAVAIL010000002.1"/>
</dbReference>
<dbReference type="InterPro" id="IPR029033">
    <property type="entry name" value="His_PPase_superfam"/>
</dbReference>
<evidence type="ECO:0000313" key="2">
    <source>
        <dbReference type="Proteomes" id="UP001235664"/>
    </source>
</evidence>
<proteinExistence type="predicted"/>
<dbReference type="CDD" id="cd07040">
    <property type="entry name" value="HP"/>
    <property type="match status" value="1"/>
</dbReference>
<organism evidence="1 2">
    <name type="scientific">Qipengyuania benthica</name>
    <dbReference type="NCBI Taxonomy" id="3067651"/>
    <lineage>
        <taxon>Bacteria</taxon>
        <taxon>Pseudomonadati</taxon>
        <taxon>Pseudomonadota</taxon>
        <taxon>Alphaproteobacteria</taxon>
        <taxon>Sphingomonadales</taxon>
        <taxon>Erythrobacteraceae</taxon>
        <taxon>Qipengyuania</taxon>
    </lineage>
</organism>
<gene>
    <name evidence="1" type="ORF">Q9K01_05780</name>
</gene>
<dbReference type="EMBL" id="JAVAIL010000002">
    <property type="protein sequence ID" value="MDP4539128.1"/>
    <property type="molecule type" value="Genomic_DNA"/>
</dbReference>
<dbReference type="Proteomes" id="UP001235664">
    <property type="component" value="Unassembled WGS sequence"/>
</dbReference>
<dbReference type="Pfam" id="PF00300">
    <property type="entry name" value="His_Phos_1"/>
    <property type="match status" value="1"/>
</dbReference>
<keyword evidence="1" id="KW-0378">Hydrolase</keyword>
<keyword evidence="2" id="KW-1185">Reference proteome</keyword>
<evidence type="ECO:0000313" key="1">
    <source>
        <dbReference type="EMBL" id="MDP4539128.1"/>
    </source>
</evidence>
<reference evidence="1 2" key="1">
    <citation type="submission" date="2023-08" db="EMBL/GenBank/DDBJ databases">
        <title>genomic of DY56.</title>
        <authorList>
            <person name="Wang Y."/>
        </authorList>
    </citation>
    <scope>NUCLEOTIDE SEQUENCE [LARGE SCALE GENOMIC DNA]</scope>
    <source>
        <strain evidence="1 2">DY56-A-20</strain>
    </source>
</reference>
<protein>
    <submittedName>
        <fullName evidence="1">Histidine phosphatase family protein</fullName>
        <ecNumber evidence="1">3.1.3.-</ecNumber>
    </submittedName>
</protein>
<dbReference type="InterPro" id="IPR013078">
    <property type="entry name" value="His_Pase_superF_clade-1"/>
</dbReference>
<dbReference type="EC" id="3.1.3.-" evidence="1"/>
<name>A0ABT9H734_9SPHN</name>
<dbReference type="Gene3D" id="3.40.50.1240">
    <property type="entry name" value="Phosphoglycerate mutase-like"/>
    <property type="match status" value="1"/>
</dbReference>
<comment type="caution">
    <text evidence="1">The sequence shown here is derived from an EMBL/GenBank/DDBJ whole genome shotgun (WGS) entry which is preliminary data.</text>
</comment>
<accession>A0ABT9H734</accession>
<dbReference type="GO" id="GO:0016787">
    <property type="term" value="F:hydrolase activity"/>
    <property type="evidence" value="ECO:0007669"/>
    <property type="project" value="UniProtKB-KW"/>
</dbReference>
<dbReference type="SUPFAM" id="SSF53254">
    <property type="entry name" value="Phosphoglycerate mutase-like"/>
    <property type="match status" value="1"/>
</dbReference>